<evidence type="ECO:0000256" key="1">
    <source>
        <dbReference type="PIRNR" id="PIRNR012524"/>
    </source>
</evidence>
<gene>
    <name evidence="3" type="ORF">IAB44_01270</name>
</gene>
<dbReference type="EMBL" id="DVIQ01000007">
    <property type="protein sequence ID" value="HIS30173.1"/>
    <property type="molecule type" value="Genomic_DNA"/>
</dbReference>
<accession>A0A9D1EQI1</accession>
<protein>
    <submittedName>
        <fullName evidence="3">RNA-binding protein</fullName>
    </submittedName>
</protein>
<dbReference type="Pfam" id="PF13509">
    <property type="entry name" value="S1_2"/>
    <property type="match status" value="2"/>
</dbReference>
<dbReference type="InterPro" id="IPR012340">
    <property type="entry name" value="NA-bd_OB-fold"/>
</dbReference>
<dbReference type="PANTHER" id="PTHR37296">
    <property type="entry name" value="CONSERVED VIRULENCE FACTOR B"/>
    <property type="match status" value="1"/>
</dbReference>
<dbReference type="Gene3D" id="1.10.10.10">
    <property type="entry name" value="Winged helix-like DNA-binding domain superfamily/Winged helix DNA-binding domain"/>
    <property type="match status" value="1"/>
</dbReference>
<organism evidence="3 4">
    <name type="scientific">Candidatus Limivivens intestinipullorum</name>
    <dbReference type="NCBI Taxonomy" id="2840858"/>
    <lineage>
        <taxon>Bacteria</taxon>
        <taxon>Bacillati</taxon>
        <taxon>Bacillota</taxon>
        <taxon>Clostridia</taxon>
        <taxon>Lachnospirales</taxon>
        <taxon>Lachnospiraceae</taxon>
        <taxon>Lachnospiraceae incertae sedis</taxon>
        <taxon>Candidatus Limivivens</taxon>
    </lineage>
</organism>
<dbReference type="PIRSF" id="PIRSF012524">
    <property type="entry name" value="YitL_S1"/>
    <property type="match status" value="1"/>
</dbReference>
<dbReference type="Proteomes" id="UP000823935">
    <property type="component" value="Unassembled WGS sequence"/>
</dbReference>
<feature type="domain" description="S1 motif" evidence="2">
    <location>
        <begin position="146"/>
        <end position="207"/>
    </location>
</feature>
<dbReference type="PROSITE" id="PS50126">
    <property type="entry name" value="S1"/>
    <property type="match status" value="1"/>
</dbReference>
<dbReference type="SMART" id="SM00316">
    <property type="entry name" value="S1"/>
    <property type="match status" value="3"/>
</dbReference>
<dbReference type="PANTHER" id="PTHR37296:SF1">
    <property type="entry name" value="CONSERVED VIRULENCE FACTOR B"/>
    <property type="match status" value="1"/>
</dbReference>
<comment type="caution">
    <text evidence="3">The sequence shown here is derived from an EMBL/GenBank/DDBJ whole genome shotgun (WGS) entry which is preliminary data.</text>
</comment>
<sequence>MFEIGKKQTLCVSRLVTFGVYLREQSEGTDEVLLPGKEVPAGTKPGDSIEVFLYRDSKDRLIATTRTPLLSLGETAVLKVKDTGKIGAFLDWGLEKDLFLPFREQTKPVHKGEECLVALYVDKSKRLCATMKVYRYLRTDSPYHKDDHVQGRVYEISGNFGIFVAVDDCFSGLVPKKDAAAELPVGAVMQFRVAGVKPDGKLDLSVREKIPVQMEKDAEEIMAVLEEFDGVLPFDDHASPETIRREFSFSKNAFKRAVGKLLKEGRIRIEDGHIKEV</sequence>
<dbReference type="AlphaFoldDB" id="A0A9D1EQI1"/>
<evidence type="ECO:0000259" key="2">
    <source>
        <dbReference type="PROSITE" id="PS50126"/>
    </source>
</evidence>
<evidence type="ECO:0000313" key="4">
    <source>
        <dbReference type="Proteomes" id="UP000823935"/>
    </source>
</evidence>
<dbReference type="GO" id="GO:0003676">
    <property type="term" value="F:nucleic acid binding"/>
    <property type="evidence" value="ECO:0007669"/>
    <property type="project" value="InterPro"/>
</dbReference>
<dbReference type="Pfam" id="PF17783">
    <property type="entry name" value="WHD_CvfB"/>
    <property type="match status" value="1"/>
</dbReference>
<dbReference type="SUPFAM" id="SSF50249">
    <property type="entry name" value="Nucleic acid-binding proteins"/>
    <property type="match status" value="1"/>
</dbReference>
<reference evidence="3" key="2">
    <citation type="journal article" date="2021" name="PeerJ">
        <title>Extensive microbial diversity within the chicken gut microbiome revealed by metagenomics and culture.</title>
        <authorList>
            <person name="Gilroy R."/>
            <person name="Ravi A."/>
            <person name="Getino M."/>
            <person name="Pursley I."/>
            <person name="Horton D.L."/>
            <person name="Alikhan N.F."/>
            <person name="Baker D."/>
            <person name="Gharbi K."/>
            <person name="Hall N."/>
            <person name="Watson M."/>
            <person name="Adriaenssens E.M."/>
            <person name="Foster-Nyarko E."/>
            <person name="Jarju S."/>
            <person name="Secka A."/>
            <person name="Antonio M."/>
            <person name="Oren A."/>
            <person name="Chaudhuri R.R."/>
            <person name="La Ragione R."/>
            <person name="Hildebrand F."/>
            <person name="Pallen M.J."/>
        </authorList>
    </citation>
    <scope>NUCLEOTIDE SEQUENCE</scope>
    <source>
        <strain evidence="3">CHK190-19873</strain>
    </source>
</reference>
<reference evidence="3" key="1">
    <citation type="submission" date="2020-10" db="EMBL/GenBank/DDBJ databases">
        <authorList>
            <person name="Gilroy R."/>
        </authorList>
    </citation>
    <scope>NUCLEOTIDE SEQUENCE</scope>
    <source>
        <strain evidence="3">CHK190-19873</strain>
    </source>
</reference>
<evidence type="ECO:0000313" key="3">
    <source>
        <dbReference type="EMBL" id="HIS30173.1"/>
    </source>
</evidence>
<name>A0A9D1EQI1_9FIRM</name>
<dbReference type="InterPro" id="IPR014464">
    <property type="entry name" value="CvfB_fam"/>
</dbReference>
<dbReference type="InterPro" id="IPR003029">
    <property type="entry name" value="S1_domain"/>
</dbReference>
<dbReference type="InterPro" id="IPR039566">
    <property type="entry name" value="CvfB_S1_st"/>
</dbReference>
<dbReference type="InterPro" id="IPR036388">
    <property type="entry name" value="WH-like_DNA-bd_sf"/>
</dbReference>
<proteinExistence type="inferred from homology"/>
<dbReference type="Gene3D" id="2.40.50.140">
    <property type="entry name" value="Nucleic acid-binding proteins"/>
    <property type="match status" value="2"/>
</dbReference>
<comment type="similarity">
    <text evidence="1">Belongs to the CvfB family.</text>
</comment>
<dbReference type="InterPro" id="IPR040764">
    <property type="entry name" value="CvfB_WH"/>
</dbReference>